<sequence length="293" mass="32848">MRLPSVLFAITVASFLVAGNALSAGAGLDTKVSVMTPLDLSVLDVSPNAGAGKRSLRGLKAAGGKDEERLGGAKLFNVDKLTKAMDDDNYAKKLFLRWKRHGFADTTRIKTALEKTTLKNDPKLNKVYLDYVAWLDNFFPLGELPSNPTLFSKVAIVNALSDETWAKAMFNTWRTYGYDEIGAVAQLNRLKLNPNNVKYLSKFYGTWLSVHHPSTETMKFAIAKTEDLFTVEGIFMLRLKPEYRDNLFRAWATKYSLERVREELAKLGVSDKSGVYKEYVTYLKTFFPNAGLS</sequence>
<evidence type="ECO:0000256" key="5">
    <source>
        <dbReference type="RuleBase" id="RU367124"/>
    </source>
</evidence>
<comment type="function">
    <text evidence="5">Effector that suppresses plant defense responses during pathogen infection.</text>
</comment>
<reference evidence="6" key="1">
    <citation type="submission" date="2023-04" db="EMBL/GenBank/DDBJ databases">
        <title>Phytophthora fragariaefolia NBRC 109709.</title>
        <authorList>
            <person name="Ichikawa N."/>
            <person name="Sato H."/>
            <person name="Tonouchi N."/>
        </authorList>
    </citation>
    <scope>NUCLEOTIDE SEQUENCE</scope>
    <source>
        <strain evidence="6">NBRC 109709</strain>
    </source>
</reference>
<dbReference type="OrthoDB" id="94805at2759"/>
<dbReference type="Pfam" id="PF16810">
    <property type="entry name" value="RXLR"/>
    <property type="match status" value="1"/>
</dbReference>
<evidence type="ECO:0000313" key="7">
    <source>
        <dbReference type="Proteomes" id="UP001165121"/>
    </source>
</evidence>
<keyword evidence="3 5" id="KW-0964">Secreted</keyword>
<accession>A0A9W6Y959</accession>
<comment type="subcellular location">
    <subcellularLocation>
        <location evidence="1 5">Secreted</location>
    </subcellularLocation>
</comment>
<dbReference type="AlphaFoldDB" id="A0A9W6Y959"/>
<gene>
    <name evidence="6" type="ORF">Pfra01_002436500</name>
</gene>
<keyword evidence="7" id="KW-1185">Reference proteome</keyword>
<feature type="signal peptide" evidence="5">
    <location>
        <begin position="1"/>
        <end position="21"/>
    </location>
</feature>
<proteinExistence type="inferred from homology"/>
<dbReference type="InterPro" id="IPR031825">
    <property type="entry name" value="RXLR"/>
</dbReference>
<protein>
    <recommendedName>
        <fullName evidence="5">RxLR effector protein</fullName>
    </recommendedName>
</protein>
<comment type="similarity">
    <text evidence="2 5">Belongs to the RxLR effector family.</text>
</comment>
<evidence type="ECO:0000256" key="1">
    <source>
        <dbReference type="ARBA" id="ARBA00004613"/>
    </source>
</evidence>
<evidence type="ECO:0000256" key="4">
    <source>
        <dbReference type="ARBA" id="ARBA00022729"/>
    </source>
</evidence>
<comment type="caution">
    <text evidence="6">The sequence shown here is derived from an EMBL/GenBank/DDBJ whole genome shotgun (WGS) entry which is preliminary data.</text>
</comment>
<feature type="chain" id="PRO_5041014247" description="RxLR effector protein" evidence="5">
    <location>
        <begin position="22"/>
        <end position="293"/>
    </location>
</feature>
<name>A0A9W6Y959_9STRA</name>
<organism evidence="6 7">
    <name type="scientific">Phytophthora fragariaefolia</name>
    <dbReference type="NCBI Taxonomy" id="1490495"/>
    <lineage>
        <taxon>Eukaryota</taxon>
        <taxon>Sar</taxon>
        <taxon>Stramenopiles</taxon>
        <taxon>Oomycota</taxon>
        <taxon>Peronosporomycetes</taxon>
        <taxon>Peronosporales</taxon>
        <taxon>Peronosporaceae</taxon>
        <taxon>Phytophthora</taxon>
    </lineage>
</organism>
<evidence type="ECO:0000256" key="2">
    <source>
        <dbReference type="ARBA" id="ARBA00010400"/>
    </source>
</evidence>
<dbReference type="GO" id="GO:0005576">
    <property type="term" value="C:extracellular region"/>
    <property type="evidence" value="ECO:0007669"/>
    <property type="project" value="UniProtKB-SubCell"/>
</dbReference>
<dbReference type="Proteomes" id="UP001165121">
    <property type="component" value="Unassembled WGS sequence"/>
</dbReference>
<evidence type="ECO:0000313" key="6">
    <source>
        <dbReference type="EMBL" id="GMF57131.1"/>
    </source>
</evidence>
<evidence type="ECO:0000256" key="3">
    <source>
        <dbReference type="ARBA" id="ARBA00022525"/>
    </source>
</evidence>
<dbReference type="EMBL" id="BSXT01004212">
    <property type="protein sequence ID" value="GMF57131.1"/>
    <property type="molecule type" value="Genomic_DNA"/>
</dbReference>
<keyword evidence="4 5" id="KW-0732">Signal</keyword>
<dbReference type="Gene3D" id="1.10.10.2460">
    <property type="match status" value="1"/>
</dbReference>